<dbReference type="AlphaFoldDB" id="A0A0F9UFE6"/>
<comment type="caution">
    <text evidence="1">The sequence shown here is derived from an EMBL/GenBank/DDBJ whole genome shotgun (WGS) entry which is preliminary data.</text>
</comment>
<organism evidence="1">
    <name type="scientific">marine sediment metagenome</name>
    <dbReference type="NCBI Taxonomy" id="412755"/>
    <lineage>
        <taxon>unclassified sequences</taxon>
        <taxon>metagenomes</taxon>
        <taxon>ecological metagenomes</taxon>
    </lineage>
</organism>
<evidence type="ECO:0000313" key="1">
    <source>
        <dbReference type="EMBL" id="KKN59956.1"/>
    </source>
</evidence>
<accession>A0A0F9UFE6</accession>
<dbReference type="EMBL" id="LAZR01000710">
    <property type="protein sequence ID" value="KKN59956.1"/>
    <property type="molecule type" value="Genomic_DNA"/>
</dbReference>
<protein>
    <submittedName>
        <fullName evidence="1">Uncharacterized protein</fullName>
    </submittedName>
</protein>
<proteinExistence type="predicted"/>
<reference evidence="1" key="1">
    <citation type="journal article" date="2015" name="Nature">
        <title>Complex archaea that bridge the gap between prokaryotes and eukaryotes.</title>
        <authorList>
            <person name="Spang A."/>
            <person name="Saw J.H."/>
            <person name="Jorgensen S.L."/>
            <person name="Zaremba-Niedzwiedzka K."/>
            <person name="Martijn J."/>
            <person name="Lind A.E."/>
            <person name="van Eijk R."/>
            <person name="Schleper C."/>
            <person name="Guy L."/>
            <person name="Ettema T.J."/>
        </authorList>
    </citation>
    <scope>NUCLEOTIDE SEQUENCE</scope>
</reference>
<sequence>MEIITQKHSDKIFDIITINGCREMDKTRFHQAVNELLDIYTNTKLERAIEEIKK</sequence>
<name>A0A0F9UFE6_9ZZZZ</name>
<gene>
    <name evidence="1" type="ORF">LCGC14_0537060</name>
</gene>